<dbReference type="PROSITE" id="PS51126">
    <property type="entry name" value="DILUTE"/>
    <property type="match status" value="1"/>
</dbReference>
<reference evidence="4 5" key="1">
    <citation type="journal article" date="2018" name="Genome Biol. Evol.">
        <title>Multiple Roots of Fruiting Body Formation in Amoebozoa.</title>
        <authorList>
            <person name="Hillmann F."/>
            <person name="Forbes G."/>
            <person name="Novohradska S."/>
            <person name="Ferling I."/>
            <person name="Riege K."/>
            <person name="Groth M."/>
            <person name="Westermann M."/>
            <person name="Marz M."/>
            <person name="Spaller T."/>
            <person name="Winckler T."/>
            <person name="Schaap P."/>
            <person name="Glockner G."/>
        </authorList>
    </citation>
    <scope>NUCLEOTIDE SEQUENCE [LARGE SCALE GENOMIC DNA]</scope>
    <source>
        <strain evidence="4 5">Jena</strain>
    </source>
</reference>
<sequence length="991" mass="112520">MFKKKNKENAFKVQFTITLISLKDIPANTNGKEVYIDLKRGKKPNNHLSSKRILIKDKDHPIDEKLQINASFERKGNKIEPKKELLFSLMEEDKRKKADAVSKGKIDLLQYAEPNTIRHESVTLLNKDKKKSGTLMIKIESFPTKVAGKSLVPVTENASAQSKEKVEIGGKSYQLQTSDEMSETNGTHSDGEEDDGFPDEDSVPSKTGTMRGAPSARASLAISPSQVSMENEAMLNDLKKDNARLTRKIEKMESERSMPNAAELEDLRKDKARLEKKVEKQREEIDSLKSPGKRSEGGDSAAMAELQERMKDLAEEKEDIEDKMEELTRQLKKEGEEKKKLKEEIEKLKSQEGKSVSNGDSGHSEELAHLKKERNQLEDKVEALSEELEQLKRELEKSKTEAKDAASLRKTAKKNEEALKQSQETEATLNRKVTQLQEELKELEFSRGSAKGSDSTEISRLKKKIEDLTTEGDVAQAKSKTLAVKLSEAENDRIREKTEKEELKTQMEEMETSFESYKNDLKAKIKKLKEEKEEKEEEISNLEEKMAKIKKTPSTTVAAAAVAGASTAELEKERERSKELEKQLKKVEKQLREFQEENDDASQKSQTKLQSQIDEQVQEIEKLKAELADKGSKSPMSASSTENFREKIRERIRNVASLQKQIREKDMLEVGVYASEVEYEDEAPKGVRFVVDSMLEWNSLTPIDEDLTSALLNAIKKSFARSAYDSETLTYWLSYTIHLYKTLRTELPDLDLDTQILSDKKLEEDEADLEPETRFFYELIMLSFDIYSVLLINIFSQLDNVLISSVLSSANHKGKTANVSEFTTLFDGTLKMLKKHNLSESLVRQFVKQVFVFIDAQLFNSLIQRPELFTCSAGFQIKMSLSQVEAGIQKLDKSLTFVSKHLNHIKDAVNFLVMDKSIVNDAEMAEQIFPHLNVVQLKHMIEAFKPDDLSPEPVPDVARRAVAEAAKARDYLPLELDPMDIERVNLVAGNL</sequence>
<evidence type="ECO:0000259" key="2">
    <source>
        <dbReference type="PROSITE" id="PS51126"/>
    </source>
</evidence>
<evidence type="ECO:0008006" key="6">
    <source>
        <dbReference type="Google" id="ProtNLM"/>
    </source>
</evidence>
<gene>
    <name evidence="4" type="ORF">PROFUN_10978</name>
</gene>
<accession>A0A2P6NBY0</accession>
<feature type="compositionally biased region" description="Basic and acidic residues" evidence="1">
    <location>
        <begin position="394"/>
        <end position="419"/>
    </location>
</feature>
<feature type="region of interest" description="Disordered" evidence="1">
    <location>
        <begin position="274"/>
        <end position="381"/>
    </location>
</feature>
<dbReference type="EMBL" id="MDYQ01000124">
    <property type="protein sequence ID" value="PRP81448.1"/>
    <property type="molecule type" value="Genomic_DNA"/>
</dbReference>
<feature type="compositionally biased region" description="Basic and acidic residues" evidence="1">
    <location>
        <begin position="362"/>
        <end position="381"/>
    </location>
</feature>
<feature type="compositionally biased region" description="Acidic residues" evidence="1">
    <location>
        <begin position="191"/>
        <end position="202"/>
    </location>
</feature>
<comment type="caution">
    <text evidence="4">The sequence shown here is derived from an EMBL/GenBank/DDBJ whole genome shotgun (WGS) entry which is preliminary data.</text>
</comment>
<feature type="compositionally biased region" description="Acidic residues" evidence="1">
    <location>
        <begin position="315"/>
        <end position="324"/>
    </location>
</feature>
<evidence type="ECO:0000259" key="3">
    <source>
        <dbReference type="PROSITE" id="PS51840"/>
    </source>
</evidence>
<dbReference type="InterPro" id="IPR019448">
    <property type="entry name" value="NT-C2"/>
</dbReference>
<dbReference type="STRING" id="1890364.A0A2P6NBY0"/>
<keyword evidence="5" id="KW-1185">Reference proteome</keyword>
<dbReference type="Pfam" id="PF01843">
    <property type="entry name" value="DIL"/>
    <property type="match status" value="1"/>
</dbReference>
<feature type="compositionally biased region" description="Polar residues" evidence="1">
    <location>
        <begin position="420"/>
        <end position="432"/>
    </location>
</feature>
<feature type="domain" description="Dilute" evidence="2">
    <location>
        <begin position="709"/>
        <end position="968"/>
    </location>
</feature>
<dbReference type="Pfam" id="PF10358">
    <property type="entry name" value="NT-C2"/>
    <property type="match status" value="1"/>
</dbReference>
<dbReference type="SMART" id="SM01132">
    <property type="entry name" value="DIL"/>
    <property type="match status" value="1"/>
</dbReference>
<feature type="compositionally biased region" description="Polar residues" evidence="1">
    <location>
        <begin position="173"/>
        <end position="188"/>
    </location>
</feature>
<evidence type="ECO:0000313" key="4">
    <source>
        <dbReference type="EMBL" id="PRP81448.1"/>
    </source>
</evidence>
<feature type="domain" description="C2 NT-type" evidence="3">
    <location>
        <begin position="3"/>
        <end position="143"/>
    </location>
</feature>
<dbReference type="InterPro" id="IPR052072">
    <property type="entry name" value="Vascular_dev_regulator"/>
</dbReference>
<feature type="compositionally biased region" description="Polar residues" evidence="1">
    <location>
        <begin position="603"/>
        <end position="614"/>
    </location>
</feature>
<dbReference type="PANTHER" id="PTHR16027:SF6">
    <property type="entry name" value="DILUTE DOMAIN-CONTAINING PROTEIN"/>
    <property type="match status" value="1"/>
</dbReference>
<dbReference type="InterPro" id="IPR002710">
    <property type="entry name" value="Dilute_dom"/>
</dbReference>
<feature type="compositionally biased region" description="Basic and acidic residues" evidence="1">
    <location>
        <begin position="274"/>
        <end position="297"/>
    </location>
</feature>
<dbReference type="PANTHER" id="PTHR16027">
    <property type="entry name" value="DILUTE DOMAIN-CONTAINING PROTEIN YPR089W"/>
    <property type="match status" value="1"/>
</dbReference>
<proteinExistence type="predicted"/>
<feature type="compositionally biased region" description="Basic and acidic residues" evidence="1">
    <location>
        <begin position="325"/>
        <end position="352"/>
    </location>
</feature>
<feature type="region of interest" description="Disordered" evidence="1">
    <location>
        <begin position="157"/>
        <end position="242"/>
    </location>
</feature>
<dbReference type="GO" id="GO:0051020">
    <property type="term" value="F:GTPase binding"/>
    <property type="evidence" value="ECO:0007669"/>
    <property type="project" value="TreeGrafter"/>
</dbReference>
<name>A0A2P6NBY0_9EUKA</name>
<dbReference type="Proteomes" id="UP000241769">
    <property type="component" value="Unassembled WGS sequence"/>
</dbReference>
<feature type="region of interest" description="Disordered" evidence="1">
    <location>
        <begin position="394"/>
        <end position="432"/>
    </location>
</feature>
<dbReference type="PROSITE" id="PS51840">
    <property type="entry name" value="C2_NT"/>
    <property type="match status" value="1"/>
</dbReference>
<evidence type="ECO:0000313" key="5">
    <source>
        <dbReference type="Proteomes" id="UP000241769"/>
    </source>
</evidence>
<feature type="region of interest" description="Disordered" evidence="1">
    <location>
        <begin position="591"/>
        <end position="614"/>
    </location>
</feature>
<dbReference type="InParanoid" id="A0A2P6NBY0"/>
<feature type="region of interest" description="Disordered" evidence="1">
    <location>
        <begin position="250"/>
        <end position="269"/>
    </location>
</feature>
<evidence type="ECO:0000256" key="1">
    <source>
        <dbReference type="SAM" id="MobiDB-lite"/>
    </source>
</evidence>
<protein>
    <recommendedName>
        <fullName evidence="6">Dilute domain-containing protein</fullName>
    </recommendedName>
</protein>
<dbReference type="FunCoup" id="A0A2P6NBY0">
    <property type="interactions" value="63"/>
</dbReference>
<organism evidence="4 5">
    <name type="scientific">Planoprotostelium fungivorum</name>
    <dbReference type="NCBI Taxonomy" id="1890364"/>
    <lineage>
        <taxon>Eukaryota</taxon>
        <taxon>Amoebozoa</taxon>
        <taxon>Evosea</taxon>
        <taxon>Variosea</taxon>
        <taxon>Cavosteliida</taxon>
        <taxon>Cavosteliaceae</taxon>
        <taxon>Planoprotostelium</taxon>
    </lineage>
</organism>
<dbReference type="OrthoDB" id="20149at2759"/>
<dbReference type="AlphaFoldDB" id="A0A2P6NBY0"/>